<evidence type="ECO:0000313" key="3">
    <source>
        <dbReference type="EMBL" id="PWN32370.1"/>
    </source>
</evidence>
<dbReference type="RefSeq" id="XP_025352672.1">
    <property type="nucleotide sequence ID" value="XM_025501192.1"/>
</dbReference>
<proteinExistence type="predicted"/>
<evidence type="ECO:0000313" key="4">
    <source>
        <dbReference type="Proteomes" id="UP000245771"/>
    </source>
</evidence>
<dbReference type="Proteomes" id="UP000245771">
    <property type="component" value="Unassembled WGS sequence"/>
</dbReference>
<feature type="region of interest" description="Disordered" evidence="1">
    <location>
        <begin position="28"/>
        <end position="58"/>
    </location>
</feature>
<dbReference type="AlphaFoldDB" id="A0A316V4C2"/>
<protein>
    <submittedName>
        <fullName evidence="3">Uncharacterized protein</fullName>
    </submittedName>
</protein>
<evidence type="ECO:0000256" key="1">
    <source>
        <dbReference type="SAM" id="MobiDB-lite"/>
    </source>
</evidence>
<sequence>MHFNVFAFLFAFSLVVAGFDVVLSIPAGPGSPSSSPTHSRSQSSASRTPAMQIAHNKAKDQAEQSVVSGVIAAGGTVHAVHGVGRAAMGALTLNRSKFGDGAIQVAEGGAAALCAGIVCGVQGVKAVRNYTLSKSDRAAAKKYSPERQQGHH</sequence>
<reference evidence="3 4" key="1">
    <citation type="journal article" date="2018" name="Mol. Biol. Evol.">
        <title>Broad Genomic Sampling Reveals a Smut Pathogenic Ancestry of the Fungal Clade Ustilaginomycotina.</title>
        <authorList>
            <person name="Kijpornyongpan T."/>
            <person name="Mondo S.J."/>
            <person name="Barry K."/>
            <person name="Sandor L."/>
            <person name="Lee J."/>
            <person name="Lipzen A."/>
            <person name="Pangilinan J."/>
            <person name="LaButti K."/>
            <person name="Hainaut M."/>
            <person name="Henrissat B."/>
            <person name="Grigoriev I.V."/>
            <person name="Spatafora J.W."/>
            <person name="Aime M.C."/>
        </authorList>
    </citation>
    <scope>NUCLEOTIDE SEQUENCE [LARGE SCALE GENOMIC DNA]</scope>
    <source>
        <strain evidence="3 4">MCA 3882</strain>
    </source>
</reference>
<feature type="signal peptide" evidence="2">
    <location>
        <begin position="1"/>
        <end position="18"/>
    </location>
</feature>
<keyword evidence="2" id="KW-0732">Signal</keyword>
<dbReference type="InParanoid" id="A0A316V4C2"/>
<accession>A0A316V4C2</accession>
<gene>
    <name evidence="3" type="ORF">FA14DRAFT_182279</name>
</gene>
<feature type="chain" id="PRO_5016363440" evidence="2">
    <location>
        <begin position="19"/>
        <end position="152"/>
    </location>
</feature>
<name>A0A316V4C2_9BASI</name>
<dbReference type="GeneID" id="37022973"/>
<keyword evidence="4" id="KW-1185">Reference proteome</keyword>
<organism evidence="3 4">
    <name type="scientific">Meira miltonrushii</name>
    <dbReference type="NCBI Taxonomy" id="1280837"/>
    <lineage>
        <taxon>Eukaryota</taxon>
        <taxon>Fungi</taxon>
        <taxon>Dikarya</taxon>
        <taxon>Basidiomycota</taxon>
        <taxon>Ustilaginomycotina</taxon>
        <taxon>Exobasidiomycetes</taxon>
        <taxon>Exobasidiales</taxon>
        <taxon>Brachybasidiaceae</taxon>
        <taxon>Meira</taxon>
    </lineage>
</organism>
<dbReference type="EMBL" id="KZ819606">
    <property type="protein sequence ID" value="PWN32370.1"/>
    <property type="molecule type" value="Genomic_DNA"/>
</dbReference>
<feature type="compositionally biased region" description="Low complexity" evidence="1">
    <location>
        <begin position="28"/>
        <end position="49"/>
    </location>
</feature>
<evidence type="ECO:0000256" key="2">
    <source>
        <dbReference type="SAM" id="SignalP"/>
    </source>
</evidence>